<accession>A0ABR7NF07</accession>
<organism evidence="2 3">
    <name type="scientific">Yanshouia hominis</name>
    <dbReference type="NCBI Taxonomy" id="2763673"/>
    <lineage>
        <taxon>Bacteria</taxon>
        <taxon>Bacillati</taxon>
        <taxon>Bacillota</taxon>
        <taxon>Clostridia</taxon>
        <taxon>Eubacteriales</taxon>
        <taxon>Oscillospiraceae</taxon>
        <taxon>Yanshouia</taxon>
    </lineage>
</organism>
<reference evidence="2 3" key="1">
    <citation type="submission" date="2020-08" db="EMBL/GenBank/DDBJ databases">
        <title>Genome public.</title>
        <authorList>
            <person name="Liu C."/>
            <person name="Sun Q."/>
        </authorList>
    </citation>
    <scope>NUCLEOTIDE SEQUENCE [LARGE SCALE GENOMIC DNA]</scope>
    <source>
        <strain evidence="2 3">BX1</strain>
    </source>
</reference>
<sequence>MRKRYEVIMEHITVTDEMRRRILANIQSPASPRCGRPTVRKMLAAAACLVLILAGAALLPRSFTEETVIPPVQTTPELTECASAGELSGAVGFPVSDLPVLPFEATEVSYLSLWGELAQIQYLGAEEQAVFRKSAGTGDNSGDYNRYETAKEISVRGNTVTLKGNGGYCLAVWSDGTYAYSLSLSFELPAEQWSELVAAVR</sequence>
<keyword evidence="1" id="KW-1133">Transmembrane helix</keyword>
<evidence type="ECO:0008006" key="4">
    <source>
        <dbReference type="Google" id="ProtNLM"/>
    </source>
</evidence>
<dbReference type="RefSeq" id="WP_262398692.1">
    <property type="nucleotide sequence ID" value="NZ_JACRTB010000002.1"/>
</dbReference>
<keyword evidence="3" id="KW-1185">Reference proteome</keyword>
<feature type="transmembrane region" description="Helical" evidence="1">
    <location>
        <begin position="42"/>
        <end position="59"/>
    </location>
</feature>
<gene>
    <name evidence="2" type="ORF">H8717_01055</name>
</gene>
<keyword evidence="1" id="KW-0812">Transmembrane</keyword>
<evidence type="ECO:0000313" key="2">
    <source>
        <dbReference type="EMBL" id="MBC8575002.1"/>
    </source>
</evidence>
<evidence type="ECO:0000256" key="1">
    <source>
        <dbReference type="SAM" id="Phobius"/>
    </source>
</evidence>
<dbReference type="Proteomes" id="UP000658131">
    <property type="component" value="Unassembled WGS sequence"/>
</dbReference>
<proteinExistence type="predicted"/>
<comment type="caution">
    <text evidence="2">The sequence shown here is derived from an EMBL/GenBank/DDBJ whole genome shotgun (WGS) entry which is preliminary data.</text>
</comment>
<protein>
    <recommendedName>
        <fullName evidence="4">DUF4367 domain-containing protein</fullName>
    </recommendedName>
</protein>
<keyword evidence="1" id="KW-0472">Membrane</keyword>
<name>A0ABR7NF07_9FIRM</name>
<evidence type="ECO:0000313" key="3">
    <source>
        <dbReference type="Proteomes" id="UP000658131"/>
    </source>
</evidence>
<dbReference type="EMBL" id="JACRTB010000002">
    <property type="protein sequence ID" value="MBC8575002.1"/>
    <property type="molecule type" value="Genomic_DNA"/>
</dbReference>